<evidence type="ECO:0008006" key="3">
    <source>
        <dbReference type="Google" id="ProtNLM"/>
    </source>
</evidence>
<name>A0A1V9G271_9BACT</name>
<sequence>MQYIIKTIVPLLFLLFPFALLAQSTYLPQGSKHQPFLNRLEILLQRNDDLNLATVKPLSRKIAVRAVEYADSLQKAGGNFLSRVDEYNLRSLLMNNSEWVTSTDTSDFYSKKSLFNVFYKTKANMLEANVKDFFFAVNPVFQQQLSTESSYSGNRLFVNTKGVTLRGLIAKKLGFSAYITDNQERGPSFVQDRINQFNAVPGNGFYKPFKKTATDYIDARGSINFTAAKYLDFQFGYDKNFIGNGYRSLFLSDYSNSYLFLKINTRIWKFNYMNLFTEMTPQTIDINAGNKILDKKYTAMHHLSMDITPWLNVGVFEAVVFGRKNHFDFTYLNPVIFLRLAEQQNGSADNAFVGIDVKANVAKRFQFYSQVLLDEFVLKEVRSGKGWWANKFGIQVGGKYINAFSVKNLDLQGEINLVRPFTYSHEDSVANYTHYNQPLAHPLGANFVEAIGIIRYQPHPKWTTTARLIVWKQGTDTANSNVGTNIFIVNSYRPSGDYGYKLPNGPRATGVNAQLLVSYEVKENLFLEASALIRNLNSGGVESIGNRNASIFTAGIRMNMFRREYDY</sequence>
<dbReference type="InterPro" id="IPR038636">
    <property type="entry name" value="Wzi_sf"/>
</dbReference>
<reference evidence="1 2" key="1">
    <citation type="submission" date="2016-03" db="EMBL/GenBank/DDBJ databases">
        <title>Niastella vici sp. nov., isolated from farmland soil.</title>
        <authorList>
            <person name="Chen L."/>
            <person name="Wang D."/>
            <person name="Yang S."/>
            <person name="Wang G."/>
        </authorList>
    </citation>
    <scope>NUCLEOTIDE SEQUENCE [LARGE SCALE GENOMIC DNA]</scope>
    <source>
        <strain evidence="1 2">DJ57</strain>
    </source>
</reference>
<dbReference type="STRING" id="1703345.A3860_18435"/>
<dbReference type="RefSeq" id="WP_081146552.1">
    <property type="nucleotide sequence ID" value="NZ_LVYD01000041.1"/>
</dbReference>
<comment type="caution">
    <text evidence="1">The sequence shown here is derived from an EMBL/GenBank/DDBJ whole genome shotgun (WGS) entry which is preliminary data.</text>
</comment>
<protein>
    <recommendedName>
        <fullName evidence="3">Capsule assembly Wzi family protein</fullName>
    </recommendedName>
</protein>
<dbReference type="Gene3D" id="2.40.160.130">
    <property type="entry name" value="Capsule assembly protein Wzi"/>
    <property type="match status" value="1"/>
</dbReference>
<evidence type="ECO:0000313" key="2">
    <source>
        <dbReference type="Proteomes" id="UP000192796"/>
    </source>
</evidence>
<dbReference type="Proteomes" id="UP000192796">
    <property type="component" value="Unassembled WGS sequence"/>
</dbReference>
<dbReference type="OrthoDB" id="9808260at2"/>
<keyword evidence="2" id="KW-1185">Reference proteome</keyword>
<dbReference type="AlphaFoldDB" id="A0A1V9G271"/>
<accession>A0A1V9G271</accession>
<dbReference type="EMBL" id="LVYD01000041">
    <property type="protein sequence ID" value="OQP64739.1"/>
    <property type="molecule type" value="Genomic_DNA"/>
</dbReference>
<proteinExistence type="predicted"/>
<gene>
    <name evidence="1" type="ORF">A3860_18435</name>
</gene>
<evidence type="ECO:0000313" key="1">
    <source>
        <dbReference type="EMBL" id="OQP64739.1"/>
    </source>
</evidence>
<organism evidence="1 2">
    <name type="scientific">Niastella vici</name>
    <dbReference type="NCBI Taxonomy" id="1703345"/>
    <lineage>
        <taxon>Bacteria</taxon>
        <taxon>Pseudomonadati</taxon>
        <taxon>Bacteroidota</taxon>
        <taxon>Chitinophagia</taxon>
        <taxon>Chitinophagales</taxon>
        <taxon>Chitinophagaceae</taxon>
        <taxon>Niastella</taxon>
    </lineage>
</organism>